<name>A0A3M2SHJ3_9HYPO</name>
<comment type="similarity">
    <text evidence="2 15">Belongs to the transketolase family.</text>
</comment>
<dbReference type="CDD" id="cd07033">
    <property type="entry name" value="TPP_PYR_DXS_TK_like"/>
    <property type="match status" value="1"/>
</dbReference>
<evidence type="ECO:0000256" key="14">
    <source>
        <dbReference type="PIRSR" id="PIRSR605478-5"/>
    </source>
</evidence>
<comment type="function">
    <text evidence="15">Catalyzes the transfer of a two-carbon ketol group from a ketose donor to an aldose acceptor, via a covalent intermediate with the cofactor thiamine pyrophosphate.</text>
</comment>
<comment type="catalytic activity">
    <reaction evidence="9 15">
        <text>D-sedoheptulose 7-phosphate + D-glyceraldehyde 3-phosphate = aldehydo-D-ribose 5-phosphate + D-xylulose 5-phosphate</text>
        <dbReference type="Rhea" id="RHEA:10508"/>
        <dbReference type="ChEBI" id="CHEBI:57483"/>
        <dbReference type="ChEBI" id="CHEBI:57737"/>
        <dbReference type="ChEBI" id="CHEBI:58273"/>
        <dbReference type="ChEBI" id="CHEBI:59776"/>
        <dbReference type="EC" id="2.2.1.1"/>
    </reaction>
</comment>
<evidence type="ECO:0000256" key="10">
    <source>
        <dbReference type="PIRSR" id="PIRSR605478-1"/>
    </source>
</evidence>
<dbReference type="SUPFAM" id="SSF52922">
    <property type="entry name" value="TK C-terminal domain-like"/>
    <property type="match status" value="1"/>
</dbReference>
<feature type="binding site" evidence="12">
    <location>
        <position position="264"/>
    </location>
    <ligand>
        <name>thiamine diphosphate</name>
        <dbReference type="ChEBI" id="CHEBI:58937"/>
    </ligand>
</feature>
<evidence type="ECO:0000259" key="16">
    <source>
        <dbReference type="SMART" id="SM00861"/>
    </source>
</evidence>
<feature type="binding site" evidence="11">
    <location>
        <position position="479"/>
    </location>
    <ligand>
        <name>substrate</name>
    </ligand>
</feature>
<evidence type="ECO:0000256" key="2">
    <source>
        <dbReference type="ARBA" id="ARBA00007131"/>
    </source>
</evidence>
<feature type="binding site" evidence="12">
    <location>
        <begin position="117"/>
        <end position="119"/>
    </location>
    <ligand>
        <name>thiamine diphosphate</name>
        <dbReference type="ChEBI" id="CHEBI:58937"/>
    </ligand>
</feature>
<dbReference type="PROSITE" id="PS00801">
    <property type="entry name" value="TRANSKETOLASE_1"/>
    <property type="match status" value="1"/>
</dbReference>
<keyword evidence="18" id="KW-1185">Reference proteome</keyword>
<keyword evidence="7 13" id="KW-0460">Magnesium</keyword>
<dbReference type="GO" id="GO:0006098">
    <property type="term" value="P:pentose-phosphate shunt"/>
    <property type="evidence" value="ECO:0007669"/>
    <property type="project" value="TreeGrafter"/>
</dbReference>
<evidence type="ECO:0000256" key="7">
    <source>
        <dbReference type="ARBA" id="ARBA00022842"/>
    </source>
</evidence>
<comment type="cofactor">
    <cofactor evidence="1">
        <name>Co(2+)</name>
        <dbReference type="ChEBI" id="CHEBI:48828"/>
    </cofactor>
</comment>
<dbReference type="FunFam" id="3.40.50.970:FF:000003">
    <property type="entry name" value="Transketolase"/>
    <property type="match status" value="1"/>
</dbReference>
<dbReference type="FunFam" id="3.40.50.920:FF:000003">
    <property type="entry name" value="Transketolase"/>
    <property type="match status" value="1"/>
</dbReference>
<dbReference type="Pfam" id="PF02779">
    <property type="entry name" value="Transket_pyr"/>
    <property type="match status" value="1"/>
</dbReference>
<dbReference type="STRING" id="2010991.A0A3M2SHJ3"/>
<dbReference type="GO" id="GO:0046872">
    <property type="term" value="F:metal ion binding"/>
    <property type="evidence" value="ECO:0007669"/>
    <property type="project" value="UniProtKB-KW"/>
</dbReference>
<evidence type="ECO:0000256" key="1">
    <source>
        <dbReference type="ARBA" id="ARBA00001941"/>
    </source>
</evidence>
<dbReference type="InterPro" id="IPR005478">
    <property type="entry name" value="Transketolase_bac-like"/>
</dbReference>
<dbReference type="NCBIfam" id="TIGR00232">
    <property type="entry name" value="tktlase_bact"/>
    <property type="match status" value="1"/>
</dbReference>
<feature type="binding site" evidence="11">
    <location>
        <position position="386"/>
    </location>
    <ligand>
        <name>substrate</name>
    </ligand>
</feature>
<proteinExistence type="inferred from homology"/>
<feature type="binding site" evidence="13">
    <location>
        <position position="190"/>
    </location>
    <ligand>
        <name>Mg(2+)</name>
        <dbReference type="ChEBI" id="CHEBI:18420"/>
    </ligand>
</feature>
<comment type="cofactor">
    <cofactor evidence="12">
        <name>thiamine diphosphate</name>
        <dbReference type="ChEBI" id="CHEBI:58937"/>
    </cofactor>
    <text evidence="12">Binds 1 thiamine pyrophosphate per subunit. During the reaction, the substrate forms a covalent intermediate with the cofactor.</text>
</comment>
<dbReference type="OrthoDB" id="10267175at2759"/>
<feature type="binding site" evidence="12">
    <location>
        <position position="69"/>
    </location>
    <ligand>
        <name>thiamine diphosphate</name>
        <dbReference type="ChEBI" id="CHEBI:58937"/>
    </ligand>
</feature>
<keyword evidence="15" id="KW-0106">Calcium</keyword>
<evidence type="ECO:0000256" key="9">
    <source>
        <dbReference type="ARBA" id="ARBA00049473"/>
    </source>
</evidence>
<dbReference type="InterPro" id="IPR033247">
    <property type="entry name" value="Transketolase_fam"/>
</dbReference>
<feature type="binding site" evidence="12">
    <location>
        <position position="188"/>
    </location>
    <ligand>
        <name>thiamine diphosphate</name>
        <dbReference type="ChEBI" id="CHEBI:58937"/>
    </ligand>
</feature>
<dbReference type="InterPro" id="IPR005474">
    <property type="entry name" value="Transketolase_N"/>
</dbReference>
<comment type="caution">
    <text evidence="17">The sequence shown here is derived from an EMBL/GenBank/DDBJ whole genome shotgun (WGS) entry which is preliminary data.</text>
</comment>
<feature type="binding site" evidence="11">
    <location>
        <position position="475"/>
    </location>
    <ligand>
        <name>substrate</name>
    </ligand>
</feature>
<feature type="binding site" evidence="11">
    <location>
        <position position="359"/>
    </location>
    <ligand>
        <name>substrate</name>
    </ligand>
</feature>
<dbReference type="Proteomes" id="UP000277212">
    <property type="component" value="Unassembled WGS sequence"/>
</dbReference>
<organism evidence="17 18">
    <name type="scientific">Fusarium kuroshium</name>
    <dbReference type="NCBI Taxonomy" id="2010991"/>
    <lineage>
        <taxon>Eukaryota</taxon>
        <taxon>Fungi</taxon>
        <taxon>Dikarya</taxon>
        <taxon>Ascomycota</taxon>
        <taxon>Pezizomycotina</taxon>
        <taxon>Sordariomycetes</taxon>
        <taxon>Hypocreomycetidae</taxon>
        <taxon>Hypocreales</taxon>
        <taxon>Nectriaceae</taxon>
        <taxon>Fusarium</taxon>
        <taxon>Fusarium solani species complex</taxon>
    </lineage>
</organism>
<feature type="binding site" evidence="12">
    <location>
        <position position="443"/>
    </location>
    <ligand>
        <name>thiamine diphosphate</name>
        <dbReference type="ChEBI" id="CHEBI:58937"/>
    </ligand>
</feature>
<feature type="binding site" evidence="13">
    <location>
        <position position="158"/>
    </location>
    <ligand>
        <name>Mg(2+)</name>
        <dbReference type="ChEBI" id="CHEBI:18420"/>
    </ligand>
</feature>
<comment type="cofactor">
    <cofactor evidence="15">
        <name>Mg(2+)</name>
        <dbReference type="ChEBI" id="CHEBI:18420"/>
    </cofactor>
    <cofactor evidence="15">
        <name>Ca(2+)</name>
        <dbReference type="ChEBI" id="CHEBI:29108"/>
    </cofactor>
    <cofactor evidence="15">
        <name>Mn(2+)</name>
        <dbReference type="ChEBI" id="CHEBI:29035"/>
    </cofactor>
    <cofactor evidence="15">
        <name>Co(2+)</name>
        <dbReference type="ChEBI" id="CHEBI:48828"/>
    </cofactor>
    <text evidence="15">Binds 1 Mg(2+) ion per subunit. Can also utilize other divalent metal cations, such as Ca(2+), Mn(2+) and Co(2+).</text>
</comment>
<evidence type="ECO:0000256" key="3">
    <source>
        <dbReference type="ARBA" id="ARBA00011738"/>
    </source>
</evidence>
<comment type="cofactor">
    <cofactor evidence="13">
        <name>Mg(2+)</name>
        <dbReference type="ChEBI" id="CHEBI:18420"/>
    </cofactor>
    <text evidence="13">Binds 1 Mg(2+) ion per subunit. Can also utilize other divalent metal cations, such as Ca(2+), Mn(2+) and Co(2+).</text>
</comment>
<evidence type="ECO:0000256" key="12">
    <source>
        <dbReference type="PIRSR" id="PIRSR605478-3"/>
    </source>
</evidence>
<feature type="active site" description="Proton donor" evidence="10">
    <location>
        <position position="417"/>
    </location>
</feature>
<dbReference type="GO" id="GO:0005829">
    <property type="term" value="C:cytosol"/>
    <property type="evidence" value="ECO:0007669"/>
    <property type="project" value="TreeGrafter"/>
</dbReference>
<dbReference type="Gene3D" id="3.40.50.970">
    <property type="match status" value="2"/>
</dbReference>
<dbReference type="PANTHER" id="PTHR43522">
    <property type="entry name" value="TRANSKETOLASE"/>
    <property type="match status" value="1"/>
</dbReference>
<feature type="site" description="Important for catalytic activity" evidence="14">
    <location>
        <position position="29"/>
    </location>
</feature>
<protein>
    <recommendedName>
        <fullName evidence="4 15">Transketolase</fullName>
        <ecNumber evidence="4 15">2.2.1.1</ecNumber>
    </recommendedName>
</protein>
<dbReference type="Pfam" id="PF00456">
    <property type="entry name" value="Transketolase_N"/>
    <property type="match status" value="1"/>
</dbReference>
<dbReference type="GO" id="GO:0004802">
    <property type="term" value="F:transketolase activity"/>
    <property type="evidence" value="ECO:0007669"/>
    <property type="project" value="UniProtKB-EC"/>
</dbReference>
<dbReference type="Pfam" id="PF22613">
    <property type="entry name" value="Transketolase_C_1"/>
    <property type="match status" value="1"/>
</dbReference>
<comment type="subunit">
    <text evidence="3 15">Homodimer.</text>
</comment>
<dbReference type="InterPro" id="IPR029061">
    <property type="entry name" value="THDP-binding"/>
</dbReference>
<feature type="domain" description="Transketolase-like pyrimidine-binding" evidence="16">
    <location>
        <begin position="356"/>
        <end position="531"/>
    </location>
</feature>
<evidence type="ECO:0000256" key="15">
    <source>
        <dbReference type="RuleBase" id="RU004996"/>
    </source>
</evidence>
<keyword evidence="6 13" id="KW-0479">Metal-binding</keyword>
<dbReference type="InterPro" id="IPR009014">
    <property type="entry name" value="Transketo_C/PFOR_II"/>
</dbReference>
<dbReference type="InterPro" id="IPR020826">
    <property type="entry name" value="Transketolase_BS"/>
</dbReference>
<feature type="binding site" evidence="11">
    <location>
        <position position="29"/>
    </location>
    <ligand>
        <name>substrate</name>
    </ligand>
</feature>
<evidence type="ECO:0000256" key="4">
    <source>
        <dbReference type="ARBA" id="ARBA00013152"/>
    </source>
</evidence>
<dbReference type="SMART" id="SM00861">
    <property type="entry name" value="Transket_pyr"/>
    <property type="match status" value="1"/>
</dbReference>
<dbReference type="InterPro" id="IPR049557">
    <property type="entry name" value="Transketolase_CS"/>
</dbReference>
<feature type="binding site" evidence="11">
    <location>
        <position position="526"/>
    </location>
    <ligand>
        <name>substrate</name>
    </ligand>
</feature>
<evidence type="ECO:0000313" key="18">
    <source>
        <dbReference type="Proteomes" id="UP000277212"/>
    </source>
</evidence>
<dbReference type="AlphaFoldDB" id="A0A3M2SHJ3"/>
<dbReference type="PROSITE" id="PS00802">
    <property type="entry name" value="TRANSKETOLASE_2"/>
    <property type="match status" value="1"/>
</dbReference>
<feature type="binding site" evidence="11">
    <location>
        <position position="264"/>
    </location>
    <ligand>
        <name>substrate</name>
    </ligand>
</feature>
<dbReference type="InterPro" id="IPR005475">
    <property type="entry name" value="Transketolase-like_Pyr-bd"/>
</dbReference>
<feature type="site" description="Important for catalytic activity" evidence="14">
    <location>
        <position position="264"/>
    </location>
</feature>
<dbReference type="GO" id="GO:0005634">
    <property type="term" value="C:nucleus"/>
    <property type="evidence" value="ECO:0007669"/>
    <property type="project" value="TreeGrafter"/>
</dbReference>
<feature type="binding site" evidence="11">
    <location>
        <position position="467"/>
    </location>
    <ligand>
        <name>substrate</name>
    </ligand>
</feature>
<accession>A0A3M2SHJ3</accession>
<evidence type="ECO:0000256" key="8">
    <source>
        <dbReference type="ARBA" id="ARBA00023052"/>
    </source>
</evidence>
<dbReference type="CDD" id="cd02012">
    <property type="entry name" value="TPP_TK"/>
    <property type="match status" value="1"/>
</dbReference>
<evidence type="ECO:0000256" key="11">
    <source>
        <dbReference type="PIRSR" id="PIRSR605478-2"/>
    </source>
</evidence>
<evidence type="ECO:0000256" key="5">
    <source>
        <dbReference type="ARBA" id="ARBA00022679"/>
    </source>
</evidence>
<keyword evidence="8 12" id="KW-0786">Thiamine pyrophosphate</keyword>
<keyword evidence="5 15" id="KW-0808">Transferase</keyword>
<dbReference type="SUPFAM" id="SSF52518">
    <property type="entry name" value="Thiamin diphosphate-binding fold (THDP-binding)"/>
    <property type="match status" value="2"/>
</dbReference>
<dbReference type="FunFam" id="3.40.50.970:FF:000004">
    <property type="entry name" value="Transketolase"/>
    <property type="match status" value="1"/>
</dbReference>
<gene>
    <name evidence="17" type="ORF">CDV36_003304</name>
</gene>
<dbReference type="InterPro" id="IPR055152">
    <property type="entry name" value="Transketolase-like_C_2"/>
</dbReference>
<dbReference type="EC" id="2.2.1.1" evidence="4 15"/>
<reference evidence="17 18" key="1">
    <citation type="submission" date="2017-06" db="EMBL/GenBank/DDBJ databases">
        <title>Comparative genomic analysis of Ambrosia Fusariam Clade fungi.</title>
        <authorList>
            <person name="Stajich J.E."/>
            <person name="Carrillo J."/>
            <person name="Kijimoto T."/>
            <person name="Eskalen A."/>
            <person name="O'Donnell K."/>
            <person name="Kasson M."/>
        </authorList>
    </citation>
    <scope>NUCLEOTIDE SEQUENCE [LARGE SCALE GENOMIC DNA]</scope>
    <source>
        <strain evidence="17">UCR3666</strain>
    </source>
</reference>
<sequence length="680" mass="74761">MTRDGIDQLTVNTIRLLAVDATFHSNSGHPGAPMGMAPMAHVLFNRFLTFSPQNPEWLNRDRFVLSNGHGCMLQYALLHLYGHDVSMDDLKDFRKLGSKTPGHPEAKHTPGVEVTTGPLGQGVANAVGLAMAQAHTAAVFNKPGYTLIDNFTYCFLGDGCLMEGIASEASSLAGHLQLGNLICVYDDNHISIDGDIDCTFTEDVVKRYESYGWHVLTVDDGDHDLEAIAAAFEAAQQVKDKPSLIKVRTTIGYGSLSQGTHGVHGNPLKEEDIRLVKLKFGFDPKETFAVPQEVYDLCKRQSARGAKLEADWHALLAKYATEYPDEHADLSRRLSGDLPKDWEKILSTFYPSDPAVATRKISELILGKLESVIPELFGGSADLTPSNLTRWNGAVDFQANNKLGDYSGRYVRYGVREHAMGAIMNGLAAYGTVMPYAGTFLNFVSYAAGAVRLSALSRFRTIWIATHDSIGLGEDGPTHQPIETLSHFRALPNLMVWRPADGNETSAAYRMALESRSTPSILALCRQNLPHLEGSSIEKACKGGYTLKEVDRADITIVSSGSEVSLCVEAAEYLRQNHGIRARIVSMPWFEVFDSQTKDYRLSVIPDRIPALSVEVLSTMGWSRYAHQQFGLDQFGASGPAKEVFRKFGFTPEGIAERAMSTVEFYKSVVDLRSPLHVAF</sequence>
<evidence type="ECO:0000256" key="6">
    <source>
        <dbReference type="ARBA" id="ARBA00022723"/>
    </source>
</evidence>
<dbReference type="Gene3D" id="3.40.50.920">
    <property type="match status" value="1"/>
</dbReference>
<dbReference type="EMBL" id="NKUJ01000039">
    <property type="protein sequence ID" value="RMJ17011.1"/>
    <property type="molecule type" value="Genomic_DNA"/>
</dbReference>
<feature type="binding site" evidence="13">
    <location>
        <position position="188"/>
    </location>
    <ligand>
        <name>Mg(2+)</name>
        <dbReference type="ChEBI" id="CHEBI:18420"/>
    </ligand>
</feature>
<evidence type="ECO:0000313" key="17">
    <source>
        <dbReference type="EMBL" id="RMJ17011.1"/>
    </source>
</evidence>
<dbReference type="PANTHER" id="PTHR43522:SF2">
    <property type="entry name" value="TRANSKETOLASE 1-RELATED"/>
    <property type="match status" value="1"/>
</dbReference>
<evidence type="ECO:0000256" key="13">
    <source>
        <dbReference type="PIRSR" id="PIRSR605478-4"/>
    </source>
</evidence>
<feature type="binding site" evidence="12">
    <location>
        <position position="159"/>
    </location>
    <ligand>
        <name>thiamine diphosphate</name>
        <dbReference type="ChEBI" id="CHEBI:58937"/>
    </ligand>
</feature>